<dbReference type="SUPFAM" id="SSF56801">
    <property type="entry name" value="Acetyl-CoA synthetase-like"/>
    <property type="match status" value="1"/>
</dbReference>
<dbReference type="InterPro" id="IPR009081">
    <property type="entry name" value="PP-bd_ACP"/>
</dbReference>
<dbReference type="InterPro" id="IPR045851">
    <property type="entry name" value="AMP-bd_C_sf"/>
</dbReference>
<keyword evidence="1" id="KW-0596">Phosphopantetheine</keyword>
<evidence type="ECO:0000256" key="1">
    <source>
        <dbReference type="ARBA" id="ARBA00022450"/>
    </source>
</evidence>
<dbReference type="InterPro" id="IPR000873">
    <property type="entry name" value="AMP-dep_synth/lig_dom"/>
</dbReference>
<name>A0ABW4ANG8_9ACTN</name>
<dbReference type="RefSeq" id="WP_317786945.1">
    <property type="nucleotide sequence ID" value="NZ_AP028461.1"/>
</dbReference>
<keyword evidence="5" id="KW-1185">Reference proteome</keyword>
<comment type="caution">
    <text evidence="4">The sequence shown here is derived from an EMBL/GenBank/DDBJ whole genome shotgun (WGS) entry which is preliminary data.</text>
</comment>
<dbReference type="InterPro" id="IPR010071">
    <property type="entry name" value="AA_adenyl_dom"/>
</dbReference>
<dbReference type="Proteomes" id="UP001597183">
    <property type="component" value="Unassembled WGS sequence"/>
</dbReference>
<dbReference type="PANTHER" id="PTHR45527:SF1">
    <property type="entry name" value="FATTY ACID SYNTHASE"/>
    <property type="match status" value="1"/>
</dbReference>
<dbReference type="EMBL" id="JBHTMK010000053">
    <property type="protein sequence ID" value="MFD1371838.1"/>
    <property type="molecule type" value="Genomic_DNA"/>
</dbReference>
<evidence type="ECO:0000256" key="2">
    <source>
        <dbReference type="ARBA" id="ARBA00022553"/>
    </source>
</evidence>
<dbReference type="InterPro" id="IPR020806">
    <property type="entry name" value="PKS_PP-bd"/>
</dbReference>
<dbReference type="SUPFAM" id="SSF47336">
    <property type="entry name" value="ACP-like"/>
    <property type="match status" value="1"/>
</dbReference>
<dbReference type="Pfam" id="PF00550">
    <property type="entry name" value="PP-binding"/>
    <property type="match status" value="1"/>
</dbReference>
<evidence type="ECO:0000313" key="4">
    <source>
        <dbReference type="EMBL" id="MFD1371838.1"/>
    </source>
</evidence>
<dbReference type="InterPro" id="IPR020845">
    <property type="entry name" value="AMP-binding_CS"/>
</dbReference>
<accession>A0ABW4ANG8</accession>
<keyword evidence="2" id="KW-0597">Phosphoprotein</keyword>
<dbReference type="Pfam" id="PF00501">
    <property type="entry name" value="AMP-binding"/>
    <property type="match status" value="1"/>
</dbReference>
<dbReference type="PANTHER" id="PTHR45527">
    <property type="entry name" value="NONRIBOSOMAL PEPTIDE SYNTHETASE"/>
    <property type="match status" value="1"/>
</dbReference>
<dbReference type="Pfam" id="PF13193">
    <property type="entry name" value="AMP-binding_C"/>
    <property type="match status" value="1"/>
</dbReference>
<reference evidence="5" key="1">
    <citation type="journal article" date="2019" name="Int. J. Syst. Evol. Microbiol.">
        <title>The Global Catalogue of Microorganisms (GCM) 10K type strain sequencing project: providing services to taxonomists for standard genome sequencing and annotation.</title>
        <authorList>
            <consortium name="The Broad Institute Genomics Platform"/>
            <consortium name="The Broad Institute Genome Sequencing Center for Infectious Disease"/>
            <person name="Wu L."/>
            <person name="Ma J."/>
        </authorList>
    </citation>
    <scope>NUCLEOTIDE SEQUENCE [LARGE SCALE GENOMIC DNA]</scope>
    <source>
        <strain evidence="5">CCM 7526</strain>
    </source>
</reference>
<dbReference type="Gene3D" id="1.10.1200.10">
    <property type="entry name" value="ACP-like"/>
    <property type="match status" value="1"/>
</dbReference>
<feature type="domain" description="Carrier" evidence="3">
    <location>
        <begin position="503"/>
        <end position="578"/>
    </location>
</feature>
<protein>
    <submittedName>
        <fullName evidence="4">Amino acid adenylation domain-containing protein</fullName>
    </submittedName>
</protein>
<proteinExistence type="predicted"/>
<dbReference type="InterPro" id="IPR036736">
    <property type="entry name" value="ACP-like_sf"/>
</dbReference>
<dbReference type="SMART" id="SM00823">
    <property type="entry name" value="PKS_PP"/>
    <property type="match status" value="1"/>
</dbReference>
<gene>
    <name evidence="4" type="ORF">ACFQ5G_41480</name>
</gene>
<organism evidence="4 5">
    <name type="scientific">Actinoplanes sichuanensis</name>
    <dbReference type="NCBI Taxonomy" id="512349"/>
    <lineage>
        <taxon>Bacteria</taxon>
        <taxon>Bacillati</taxon>
        <taxon>Actinomycetota</taxon>
        <taxon>Actinomycetes</taxon>
        <taxon>Micromonosporales</taxon>
        <taxon>Micromonosporaceae</taxon>
        <taxon>Actinoplanes</taxon>
    </lineage>
</organism>
<dbReference type="InterPro" id="IPR006162">
    <property type="entry name" value="Ppantetheine_attach_site"/>
</dbReference>
<dbReference type="InterPro" id="IPR042099">
    <property type="entry name" value="ANL_N_sf"/>
</dbReference>
<dbReference type="PROSITE" id="PS00455">
    <property type="entry name" value="AMP_BINDING"/>
    <property type="match status" value="1"/>
</dbReference>
<sequence>MNDTTYLDRIAGHARRHPDAVAARSGDERIGYRELLDRAQAVAVRLRAAGVRRGDRVGLRLPRGADLLAGMIGIGQAGAVVVPVSTEEPPARLAMITADAGIGVIVGRDSHGVPDEVEIVAAHGPDPDADGDRPPAVGAADIAYLIYTSGSTGRPKGVPVAHGNLLRYLDWCATTLLEPDVALPAITSPAFDASLKQLLGPLITGATVWLVDDTTAGDPRRVGELLDSAGPSALNCVPTFWSAVLDELTATGRRPAELRRLLLGGEPISAELLNRTRAAFPGLEIWNLYGPTEATANATAARIGDDDEIHLGSPIAGALAHVLRPDGAPAGDGETGELHLGGPQLALGYHGDGARTAARFVPDPFTPVPGGRMFRTGDLVRRHGDRLLFEGRADRQIKRSGVRLELGEIEEALRRLDDVATTAVVAVQDGAADMRLLAAVVPADGREPVPGAIRSALAGHLPRAALPDQIVVVPALPLTAGGKVDAAALRDLAAPAGPEGTGDATDPVEAVLIGVWQQVIAGKPVGVHTDFFDAGGHSLAMLRIVGRVAELLDVELAVDVFYDAPTVAAHADLIREQRGAAATERARRVLGQGAEAAAWRAE</sequence>
<dbReference type="Gene3D" id="3.40.50.12780">
    <property type="entry name" value="N-terminal domain of ligase-like"/>
    <property type="match status" value="1"/>
</dbReference>
<dbReference type="NCBIfam" id="TIGR01733">
    <property type="entry name" value="AA-adenyl-dom"/>
    <property type="match status" value="1"/>
</dbReference>
<dbReference type="CDD" id="cd05930">
    <property type="entry name" value="A_NRPS"/>
    <property type="match status" value="1"/>
</dbReference>
<evidence type="ECO:0000313" key="5">
    <source>
        <dbReference type="Proteomes" id="UP001597183"/>
    </source>
</evidence>
<dbReference type="PROSITE" id="PS50075">
    <property type="entry name" value="CARRIER"/>
    <property type="match status" value="1"/>
</dbReference>
<dbReference type="InterPro" id="IPR025110">
    <property type="entry name" value="AMP-bd_C"/>
</dbReference>
<dbReference type="Gene3D" id="3.30.300.30">
    <property type="match status" value="1"/>
</dbReference>
<evidence type="ECO:0000259" key="3">
    <source>
        <dbReference type="PROSITE" id="PS50075"/>
    </source>
</evidence>
<dbReference type="PROSITE" id="PS00012">
    <property type="entry name" value="PHOSPHOPANTETHEINE"/>
    <property type="match status" value="1"/>
</dbReference>